<evidence type="ECO:0000313" key="3">
    <source>
        <dbReference type="Proteomes" id="UP000824120"/>
    </source>
</evidence>
<sequence length="214" mass="24239">MAASPSLQPLAMGETNINLNTKAPYAAILKPQQTTQNLLKNVLKLIEFIHGEPTMRLTMEEREQFAREEGLHQAVITKFAYGKPVLSELRKLLPKQFDVKGNCNIGQVDFCHLLIRFDLYEDFVKVLASFYGYFKFDGEEYLFIIFLWMPSFNPKEETPKVWQLNDNGVGNKNVNGSRLDIEITAASKPIDLKAENSNSSIPIEIELSGVIGRI</sequence>
<evidence type="ECO:0000259" key="1">
    <source>
        <dbReference type="Pfam" id="PF14111"/>
    </source>
</evidence>
<comment type="caution">
    <text evidence="2">The sequence shown here is derived from an EMBL/GenBank/DDBJ whole genome shotgun (WGS) entry which is preliminary data.</text>
</comment>
<reference evidence="2 3" key="1">
    <citation type="submission" date="2020-09" db="EMBL/GenBank/DDBJ databases">
        <title>De no assembly of potato wild relative species, Solanum commersonii.</title>
        <authorList>
            <person name="Cho K."/>
        </authorList>
    </citation>
    <scope>NUCLEOTIDE SEQUENCE [LARGE SCALE GENOMIC DNA]</scope>
    <source>
        <strain evidence="2">LZ3.2</strain>
        <tissue evidence="2">Leaf</tissue>
    </source>
</reference>
<dbReference type="InterPro" id="IPR025558">
    <property type="entry name" value="DUF4283"/>
</dbReference>
<organism evidence="2 3">
    <name type="scientific">Solanum commersonii</name>
    <name type="common">Commerson's wild potato</name>
    <name type="synonym">Commerson's nightshade</name>
    <dbReference type="NCBI Taxonomy" id="4109"/>
    <lineage>
        <taxon>Eukaryota</taxon>
        <taxon>Viridiplantae</taxon>
        <taxon>Streptophyta</taxon>
        <taxon>Embryophyta</taxon>
        <taxon>Tracheophyta</taxon>
        <taxon>Spermatophyta</taxon>
        <taxon>Magnoliopsida</taxon>
        <taxon>eudicotyledons</taxon>
        <taxon>Gunneridae</taxon>
        <taxon>Pentapetalae</taxon>
        <taxon>asterids</taxon>
        <taxon>lamiids</taxon>
        <taxon>Solanales</taxon>
        <taxon>Solanaceae</taxon>
        <taxon>Solanoideae</taxon>
        <taxon>Solaneae</taxon>
        <taxon>Solanum</taxon>
    </lineage>
</organism>
<keyword evidence="3" id="KW-1185">Reference proteome</keyword>
<dbReference type="Proteomes" id="UP000824120">
    <property type="component" value="Chromosome 9"/>
</dbReference>
<gene>
    <name evidence="2" type="ORF">H5410_045401</name>
</gene>
<dbReference type="Pfam" id="PF14111">
    <property type="entry name" value="DUF4283"/>
    <property type="match status" value="1"/>
</dbReference>
<feature type="domain" description="DUF4283" evidence="1">
    <location>
        <begin position="69"/>
        <end position="156"/>
    </location>
</feature>
<proteinExistence type="predicted"/>
<dbReference type="AlphaFoldDB" id="A0A9J5XBI0"/>
<accession>A0A9J5XBI0</accession>
<protein>
    <recommendedName>
        <fullName evidence="1">DUF4283 domain-containing protein</fullName>
    </recommendedName>
</protein>
<evidence type="ECO:0000313" key="2">
    <source>
        <dbReference type="EMBL" id="KAG5584967.1"/>
    </source>
</evidence>
<dbReference type="OrthoDB" id="1002340at2759"/>
<name>A0A9J5XBI0_SOLCO</name>
<dbReference type="EMBL" id="JACXVP010000009">
    <property type="protein sequence ID" value="KAG5584967.1"/>
    <property type="molecule type" value="Genomic_DNA"/>
</dbReference>